<proteinExistence type="predicted"/>
<dbReference type="InterPro" id="IPR051209">
    <property type="entry name" value="FAD-bind_Monooxygenase_sf"/>
</dbReference>
<dbReference type="EMBL" id="CAFBNJ010000072">
    <property type="protein sequence ID" value="CAB4958460.1"/>
    <property type="molecule type" value="Genomic_DNA"/>
</dbReference>
<dbReference type="EMBL" id="CAEZTY010000004">
    <property type="protein sequence ID" value="CAB4576209.1"/>
    <property type="molecule type" value="Genomic_DNA"/>
</dbReference>
<evidence type="ECO:0000313" key="2">
    <source>
        <dbReference type="EMBL" id="CAB4372349.1"/>
    </source>
</evidence>
<evidence type="ECO:0000313" key="5">
    <source>
        <dbReference type="EMBL" id="CAB4693729.1"/>
    </source>
</evidence>
<evidence type="ECO:0000313" key="6">
    <source>
        <dbReference type="EMBL" id="CAB4958460.1"/>
    </source>
</evidence>
<dbReference type="PANTHER" id="PTHR42877:SF4">
    <property type="entry name" value="FAD_NAD(P)-BINDING DOMAIN-CONTAINING PROTEIN-RELATED"/>
    <property type="match status" value="1"/>
</dbReference>
<accession>A0A6J6ELC1</accession>
<dbReference type="EMBL" id="CAEZVC010000063">
    <property type="protein sequence ID" value="CAB4624631.1"/>
    <property type="molecule type" value="Genomic_DNA"/>
</dbReference>
<dbReference type="EMBL" id="CAFBRD010000002">
    <property type="protein sequence ID" value="CAB5073092.1"/>
    <property type="molecule type" value="Genomic_DNA"/>
</dbReference>
<evidence type="ECO:0000313" key="1">
    <source>
        <dbReference type="EMBL" id="CAB4341838.1"/>
    </source>
</evidence>
<dbReference type="Pfam" id="PF13738">
    <property type="entry name" value="Pyr_redox_3"/>
    <property type="match status" value="1"/>
</dbReference>
<dbReference type="EMBL" id="CAEUNJ010000067">
    <property type="protein sequence ID" value="CAB4372349.1"/>
    <property type="molecule type" value="Genomic_DNA"/>
</dbReference>
<evidence type="ECO:0000313" key="7">
    <source>
        <dbReference type="EMBL" id="CAB5073092.1"/>
    </source>
</evidence>
<gene>
    <name evidence="3" type="ORF">UFOPK1762_00188</name>
    <name evidence="4" type="ORF">UFOPK1906_01080</name>
    <name evidence="5" type="ORF">UFOPK2624_00132</name>
    <name evidence="1" type="ORF">UFOPK3331_01057</name>
    <name evidence="6" type="ORF">UFOPK3785_01314</name>
    <name evidence="2" type="ORF">UFOPK4201_01429</name>
    <name evidence="7" type="ORF">UFOPK4371_00122</name>
</gene>
<dbReference type="PRINTS" id="PR00411">
    <property type="entry name" value="PNDRDTASEI"/>
</dbReference>
<dbReference type="SUPFAM" id="SSF51905">
    <property type="entry name" value="FAD/NAD(P)-binding domain"/>
    <property type="match status" value="1"/>
</dbReference>
<dbReference type="InterPro" id="IPR036188">
    <property type="entry name" value="FAD/NAD-bd_sf"/>
</dbReference>
<dbReference type="EMBL" id="CAESAL010000032">
    <property type="protein sequence ID" value="CAB4341838.1"/>
    <property type="molecule type" value="Genomic_DNA"/>
</dbReference>
<evidence type="ECO:0000313" key="3">
    <source>
        <dbReference type="EMBL" id="CAB4576209.1"/>
    </source>
</evidence>
<dbReference type="Gene3D" id="3.50.50.60">
    <property type="entry name" value="FAD/NAD(P)-binding domain"/>
    <property type="match status" value="2"/>
</dbReference>
<dbReference type="PANTHER" id="PTHR42877">
    <property type="entry name" value="L-ORNITHINE N(5)-MONOOXYGENASE-RELATED"/>
    <property type="match status" value="1"/>
</dbReference>
<reference evidence="3" key="1">
    <citation type="submission" date="2020-05" db="EMBL/GenBank/DDBJ databases">
        <authorList>
            <person name="Chiriac C."/>
            <person name="Salcher M."/>
            <person name="Ghai R."/>
            <person name="Kavagutti S V."/>
        </authorList>
    </citation>
    <scope>NUCLEOTIDE SEQUENCE</scope>
</reference>
<protein>
    <submittedName>
        <fullName evidence="3">Unannotated protein</fullName>
    </submittedName>
</protein>
<dbReference type="AlphaFoldDB" id="A0A6J6ELC1"/>
<dbReference type="EMBL" id="CAEZXY010000002">
    <property type="protein sequence ID" value="CAB4693729.1"/>
    <property type="molecule type" value="Genomic_DNA"/>
</dbReference>
<name>A0A6J6ELC1_9ZZZZ</name>
<evidence type="ECO:0000313" key="4">
    <source>
        <dbReference type="EMBL" id="CAB4624631.1"/>
    </source>
</evidence>
<sequence length="502" mass="55887">MNEEIGSVQLAIIGSGFGGLGAGVMALEQGIDSFVILERSKAVGGTWRDNTYPGCACDIPSNLYSFSFAQNPRWSRSYPAQPEIEEYLERITDHYALRSRLRFGFDVENLSWNEGERCWVITSRDGDTVKASAVISATGPLSQPSVPDLPGLDVFEGEIFHSAAWRHDIDLTGARVGVVGTGASAIQLVPAIADTVEHLDVFQRTPPWILPRDDRPTPKWRQRLYRAVPFLQRLHRWRVYFRQEFLALAFLGSGKIAQGMTKRIIEETKSLIEESFDDPAVAETLVPHYTPGCKRLLISNDWYASLAKDNVELISASIEEVTQTGVRTSDGVEHDLDVLVLATGFAVASFPSPLRIIGRDGIDLADHWSNGASTDFGLTVSGYPNLWFLAGPGTGLGHNSIVFMIEVQLEHISRALRFMQKSSVRVLDLRPEVEASSYAELQKRVAKTVWTSGCSSWYVSPGGQVDTIWPGTTTEYWWRARRFDPDRYVLSPGRFGEITLDR</sequence>
<organism evidence="3">
    <name type="scientific">freshwater metagenome</name>
    <dbReference type="NCBI Taxonomy" id="449393"/>
    <lineage>
        <taxon>unclassified sequences</taxon>
        <taxon>metagenomes</taxon>
        <taxon>ecological metagenomes</taxon>
    </lineage>
</organism>